<dbReference type="Gene3D" id="3.20.20.140">
    <property type="entry name" value="Metal-dependent hydrolases"/>
    <property type="match status" value="1"/>
</dbReference>
<dbReference type="AlphaFoldDB" id="A0A2T8FCS4"/>
<dbReference type="InterPro" id="IPR003141">
    <property type="entry name" value="Pol/His_phosphatase_N"/>
</dbReference>
<comment type="caution">
    <text evidence="2">The sequence shown here is derived from an EMBL/GenBank/DDBJ whole genome shotgun (WGS) entry which is preliminary data.</text>
</comment>
<gene>
    <name evidence="2" type="ORF">DDE18_07335</name>
</gene>
<dbReference type="GO" id="GO:0004534">
    <property type="term" value="F:5'-3' RNA exonuclease activity"/>
    <property type="evidence" value="ECO:0007669"/>
    <property type="project" value="TreeGrafter"/>
</dbReference>
<dbReference type="SMART" id="SM00481">
    <property type="entry name" value="POLIIIAc"/>
    <property type="match status" value="1"/>
</dbReference>
<proteinExistence type="predicted"/>
<sequence length="292" mass="30410">MRIDLHTHSSTSDGTDTAAEVVHKAAAAGLDVVALTDHDTAESWDEAVAAALATGITLVRGIEISTKHADLSVHLLAYLPDPTYAPLAEGLDRVLAGRNARVPAICARLADLGVGVTAEDVRRLSGDAAATGRPHVADAMIAAGAVRTREEAFAHYLNPGRPAYVHRYALPLTEAIGLVRAAGGVSVVAHPWGRHGASSLPVDVIAGLRDLGLAGLEVDHQDHDARAREQLRGIARELDLVVTGSSDYHGTGKVGHDLGCNTTAPGELERLLDLAAAAARESGRPTPEAVRP</sequence>
<evidence type="ECO:0000313" key="2">
    <source>
        <dbReference type="EMBL" id="PVG83503.1"/>
    </source>
</evidence>
<dbReference type="OrthoDB" id="9804333at2"/>
<dbReference type="Proteomes" id="UP000246018">
    <property type="component" value="Unassembled WGS sequence"/>
</dbReference>
<feature type="domain" description="Polymerase/histidinol phosphatase N-terminal" evidence="1">
    <location>
        <begin position="3"/>
        <end position="68"/>
    </location>
</feature>
<keyword evidence="3" id="KW-1185">Reference proteome</keyword>
<evidence type="ECO:0000259" key="1">
    <source>
        <dbReference type="SMART" id="SM00481"/>
    </source>
</evidence>
<reference evidence="2 3" key="1">
    <citation type="submission" date="2018-04" db="EMBL/GenBank/DDBJ databases">
        <title>Genome of Nocardioides gansuensis WSJ-1.</title>
        <authorList>
            <person name="Wu S."/>
            <person name="Wang G."/>
        </authorList>
    </citation>
    <scope>NUCLEOTIDE SEQUENCE [LARGE SCALE GENOMIC DNA]</scope>
    <source>
        <strain evidence="2 3">WSJ-1</strain>
    </source>
</reference>
<dbReference type="PANTHER" id="PTHR42924">
    <property type="entry name" value="EXONUCLEASE"/>
    <property type="match status" value="1"/>
</dbReference>
<evidence type="ECO:0000313" key="3">
    <source>
        <dbReference type="Proteomes" id="UP000246018"/>
    </source>
</evidence>
<dbReference type="InterPro" id="IPR016195">
    <property type="entry name" value="Pol/histidinol_Pase-like"/>
</dbReference>
<dbReference type="PANTHER" id="PTHR42924:SF3">
    <property type="entry name" value="POLYMERASE_HISTIDINOL PHOSPHATASE N-TERMINAL DOMAIN-CONTAINING PROTEIN"/>
    <property type="match status" value="1"/>
</dbReference>
<dbReference type="GO" id="GO:0035312">
    <property type="term" value="F:5'-3' DNA exonuclease activity"/>
    <property type="evidence" value="ECO:0007669"/>
    <property type="project" value="TreeGrafter"/>
</dbReference>
<organism evidence="2 3">
    <name type="scientific">Nocardioides gansuensis</name>
    <dbReference type="NCBI Taxonomy" id="2138300"/>
    <lineage>
        <taxon>Bacteria</taxon>
        <taxon>Bacillati</taxon>
        <taxon>Actinomycetota</taxon>
        <taxon>Actinomycetes</taxon>
        <taxon>Propionibacteriales</taxon>
        <taxon>Nocardioidaceae</taxon>
        <taxon>Nocardioides</taxon>
    </lineage>
</organism>
<dbReference type="EMBL" id="QDGZ01000003">
    <property type="protein sequence ID" value="PVG83503.1"/>
    <property type="molecule type" value="Genomic_DNA"/>
</dbReference>
<dbReference type="CDD" id="cd07438">
    <property type="entry name" value="PHP_HisPPase_AMP"/>
    <property type="match status" value="1"/>
</dbReference>
<protein>
    <submittedName>
        <fullName evidence="2">Phosphatase</fullName>
    </submittedName>
</protein>
<name>A0A2T8FCS4_9ACTN</name>
<dbReference type="SUPFAM" id="SSF89550">
    <property type="entry name" value="PHP domain-like"/>
    <property type="match status" value="1"/>
</dbReference>
<dbReference type="Gene3D" id="1.10.150.650">
    <property type="match status" value="1"/>
</dbReference>
<dbReference type="InterPro" id="IPR004013">
    <property type="entry name" value="PHP_dom"/>
</dbReference>
<accession>A0A2T8FCS4</accession>
<dbReference type="InterPro" id="IPR052018">
    <property type="entry name" value="PHP_domain"/>
</dbReference>
<dbReference type="Pfam" id="PF02811">
    <property type="entry name" value="PHP"/>
    <property type="match status" value="1"/>
</dbReference>
<dbReference type="RefSeq" id="WP_116571981.1">
    <property type="nucleotide sequence ID" value="NZ_QDGZ01000003.1"/>
</dbReference>